<comment type="caution">
    <text evidence="2">The sequence shown here is derived from an EMBL/GenBank/DDBJ whole genome shotgun (WGS) entry which is preliminary data.</text>
</comment>
<dbReference type="AlphaFoldDB" id="A0AAV2HVM0"/>
<reference evidence="2 3" key="1">
    <citation type="submission" date="2024-04" db="EMBL/GenBank/DDBJ databases">
        <authorList>
            <consortium name="Genoscope - CEA"/>
            <person name="William W."/>
        </authorList>
    </citation>
    <scope>NUCLEOTIDE SEQUENCE [LARGE SCALE GENOMIC DNA]</scope>
</reference>
<evidence type="ECO:0000313" key="2">
    <source>
        <dbReference type="EMBL" id="CAL1537745.1"/>
    </source>
</evidence>
<evidence type="ECO:0000256" key="1">
    <source>
        <dbReference type="SAM" id="MobiDB-lite"/>
    </source>
</evidence>
<sequence>ENLREPAGRLKREKDGQEIYSEMFQARPIKKEVKVDEIYGADTAALNPVRISPDRLCNSDPNPAKFNAALDHKQQREQHSLAAINLTQHAAASGSSGPAHFMECRPGGSSTSSLSPRVVVSSKSDSRLTAGWENEDDDDSDLEFIVCPP</sequence>
<dbReference type="Proteomes" id="UP001497497">
    <property type="component" value="Unassembled WGS sequence"/>
</dbReference>
<feature type="region of interest" description="Disordered" evidence="1">
    <location>
        <begin position="89"/>
        <end position="149"/>
    </location>
</feature>
<keyword evidence="3" id="KW-1185">Reference proteome</keyword>
<feature type="compositionally biased region" description="Acidic residues" evidence="1">
    <location>
        <begin position="133"/>
        <end position="142"/>
    </location>
</feature>
<name>A0AAV2HVM0_LYMST</name>
<feature type="non-terminal residue" evidence="2">
    <location>
        <position position="149"/>
    </location>
</feature>
<proteinExistence type="predicted"/>
<feature type="non-terminal residue" evidence="2">
    <location>
        <position position="1"/>
    </location>
</feature>
<gene>
    <name evidence="2" type="ORF">GSLYS_00011647001</name>
</gene>
<evidence type="ECO:0000313" key="3">
    <source>
        <dbReference type="Proteomes" id="UP001497497"/>
    </source>
</evidence>
<protein>
    <submittedName>
        <fullName evidence="2">Uncharacterized protein</fullName>
    </submittedName>
</protein>
<organism evidence="2 3">
    <name type="scientific">Lymnaea stagnalis</name>
    <name type="common">Great pond snail</name>
    <name type="synonym">Helix stagnalis</name>
    <dbReference type="NCBI Taxonomy" id="6523"/>
    <lineage>
        <taxon>Eukaryota</taxon>
        <taxon>Metazoa</taxon>
        <taxon>Spiralia</taxon>
        <taxon>Lophotrochozoa</taxon>
        <taxon>Mollusca</taxon>
        <taxon>Gastropoda</taxon>
        <taxon>Heterobranchia</taxon>
        <taxon>Euthyneura</taxon>
        <taxon>Panpulmonata</taxon>
        <taxon>Hygrophila</taxon>
        <taxon>Lymnaeoidea</taxon>
        <taxon>Lymnaeidae</taxon>
        <taxon>Lymnaea</taxon>
    </lineage>
</organism>
<accession>A0AAV2HVM0</accession>
<dbReference type="EMBL" id="CAXITT010000274">
    <property type="protein sequence ID" value="CAL1537745.1"/>
    <property type="molecule type" value="Genomic_DNA"/>
</dbReference>